<feature type="domain" description="Histidine kinase" evidence="8">
    <location>
        <begin position="240"/>
        <end position="448"/>
    </location>
</feature>
<keyword evidence="7" id="KW-0812">Transmembrane</keyword>
<evidence type="ECO:0000256" key="2">
    <source>
        <dbReference type="ARBA" id="ARBA00012438"/>
    </source>
</evidence>
<dbReference type="PROSITE" id="PS50109">
    <property type="entry name" value="HIS_KIN"/>
    <property type="match status" value="1"/>
</dbReference>
<dbReference type="STRING" id="927083.DB32_007000"/>
<evidence type="ECO:0000313" key="9">
    <source>
        <dbReference type="EMBL" id="AKF09851.1"/>
    </source>
</evidence>
<dbReference type="SMART" id="SM00388">
    <property type="entry name" value="HisKA"/>
    <property type="match status" value="1"/>
</dbReference>
<proteinExistence type="predicted"/>
<evidence type="ECO:0000313" key="10">
    <source>
        <dbReference type="Proteomes" id="UP000034883"/>
    </source>
</evidence>
<organism evidence="9 10">
    <name type="scientific">Sandaracinus amylolyticus</name>
    <dbReference type="NCBI Taxonomy" id="927083"/>
    <lineage>
        <taxon>Bacteria</taxon>
        <taxon>Pseudomonadati</taxon>
        <taxon>Myxococcota</taxon>
        <taxon>Polyangia</taxon>
        <taxon>Polyangiales</taxon>
        <taxon>Sandaracinaceae</taxon>
        <taxon>Sandaracinus</taxon>
    </lineage>
</organism>
<dbReference type="AlphaFoldDB" id="A0A0F6YLG2"/>
<dbReference type="EC" id="2.7.13.3" evidence="2"/>
<comment type="catalytic activity">
    <reaction evidence="1">
        <text>ATP + protein L-histidine = ADP + protein N-phospho-L-histidine.</text>
        <dbReference type="EC" id="2.7.13.3"/>
    </reaction>
</comment>
<dbReference type="SMART" id="SM00387">
    <property type="entry name" value="HATPase_c"/>
    <property type="match status" value="1"/>
</dbReference>
<sequence>MAARDRDRGSIESGSAPLAEIERRVLSCARLLLVTLWAPILTLGSVQAWLGGTLSIWAVLGTTLSYAVALTLFVLRRAPVRLQATLFCAGGTLVSWCSLLHAGPLLGVGLAMAATRTSWTIFFGRRGLVASVAAMLVVFALTAWASLEGISDIAERSPSAPRTAGVWLRLWLAMAAGLAFVGTLVHIVLEGHRTMVQRALASEQRIKEQSAELARTLDAETHARRAAEDATRVRDEFLTLASHELRTPLTSLKLGTQVLRRTSDGPHVERMDRQIRRLERLVASLLDTTQLASASVPLERADVDLAALVTEVVAKLDAERARSGSVVTVHAAGPVIGRWDRLGLDQVLTSLLENAIKFGAGRPIDVDVEPDGDAARIEVRDRGIGMSPEVLEHAFERFYRGVSWTKYGGLGLGLYVAHQIVATHGGTLTASSETGVGTALTIVLPTCIPPAPRRESARADVGVLSPRVAR</sequence>
<protein>
    <recommendedName>
        <fullName evidence="2">histidine kinase</fullName>
        <ecNumber evidence="2">2.7.13.3</ecNumber>
    </recommendedName>
</protein>
<feature type="transmembrane region" description="Helical" evidence="7">
    <location>
        <begin position="127"/>
        <end position="147"/>
    </location>
</feature>
<evidence type="ECO:0000256" key="3">
    <source>
        <dbReference type="ARBA" id="ARBA00022553"/>
    </source>
</evidence>
<keyword evidence="7" id="KW-0472">Membrane</keyword>
<evidence type="ECO:0000256" key="1">
    <source>
        <dbReference type="ARBA" id="ARBA00000085"/>
    </source>
</evidence>
<feature type="transmembrane region" description="Helical" evidence="7">
    <location>
        <begin position="168"/>
        <end position="189"/>
    </location>
</feature>
<feature type="transmembrane region" description="Helical" evidence="7">
    <location>
        <begin position="31"/>
        <end position="50"/>
    </location>
</feature>
<keyword evidence="3" id="KW-0597">Phosphoprotein</keyword>
<dbReference type="Gene3D" id="1.10.287.130">
    <property type="match status" value="1"/>
</dbReference>
<dbReference type="InterPro" id="IPR004358">
    <property type="entry name" value="Sig_transdc_His_kin-like_C"/>
</dbReference>
<feature type="transmembrane region" description="Helical" evidence="7">
    <location>
        <begin position="87"/>
        <end position="115"/>
    </location>
</feature>
<dbReference type="Pfam" id="PF00512">
    <property type="entry name" value="HisKA"/>
    <property type="match status" value="1"/>
</dbReference>
<dbReference type="PANTHER" id="PTHR43711">
    <property type="entry name" value="TWO-COMPONENT HISTIDINE KINASE"/>
    <property type="match status" value="1"/>
</dbReference>
<dbReference type="Gene3D" id="3.30.565.10">
    <property type="entry name" value="Histidine kinase-like ATPase, C-terminal domain"/>
    <property type="match status" value="1"/>
</dbReference>
<keyword evidence="7" id="KW-1133">Transmembrane helix</keyword>
<dbReference type="InterPro" id="IPR003661">
    <property type="entry name" value="HisK_dim/P_dom"/>
</dbReference>
<accession>A0A0F6YLG2</accession>
<name>A0A0F6YLG2_9BACT</name>
<dbReference type="PANTHER" id="PTHR43711:SF1">
    <property type="entry name" value="HISTIDINE KINASE 1"/>
    <property type="match status" value="1"/>
</dbReference>
<dbReference type="CDD" id="cd00075">
    <property type="entry name" value="HATPase"/>
    <property type="match status" value="1"/>
</dbReference>
<keyword evidence="5 9" id="KW-0418">Kinase</keyword>
<keyword evidence="10" id="KW-1185">Reference proteome</keyword>
<feature type="transmembrane region" description="Helical" evidence="7">
    <location>
        <begin position="56"/>
        <end position="75"/>
    </location>
</feature>
<dbReference type="InterPro" id="IPR036097">
    <property type="entry name" value="HisK_dim/P_sf"/>
</dbReference>
<dbReference type="Proteomes" id="UP000034883">
    <property type="component" value="Chromosome"/>
</dbReference>
<dbReference type="EMBL" id="CP011125">
    <property type="protein sequence ID" value="AKF09851.1"/>
    <property type="molecule type" value="Genomic_DNA"/>
</dbReference>
<evidence type="ECO:0000256" key="4">
    <source>
        <dbReference type="ARBA" id="ARBA00022679"/>
    </source>
</evidence>
<evidence type="ECO:0000259" key="8">
    <source>
        <dbReference type="PROSITE" id="PS50109"/>
    </source>
</evidence>
<dbReference type="RefSeq" id="WP_053236855.1">
    <property type="nucleotide sequence ID" value="NZ_CP011125.1"/>
</dbReference>
<keyword evidence="6" id="KW-0902">Two-component regulatory system</keyword>
<dbReference type="CDD" id="cd00082">
    <property type="entry name" value="HisKA"/>
    <property type="match status" value="1"/>
</dbReference>
<evidence type="ECO:0000256" key="7">
    <source>
        <dbReference type="SAM" id="Phobius"/>
    </source>
</evidence>
<keyword evidence="4" id="KW-0808">Transferase</keyword>
<gene>
    <name evidence="9" type="ORF">DB32_007000</name>
</gene>
<evidence type="ECO:0000256" key="6">
    <source>
        <dbReference type="ARBA" id="ARBA00023012"/>
    </source>
</evidence>
<dbReference type="InterPro" id="IPR003594">
    <property type="entry name" value="HATPase_dom"/>
</dbReference>
<dbReference type="InterPro" id="IPR036890">
    <property type="entry name" value="HATPase_C_sf"/>
</dbReference>
<dbReference type="Pfam" id="PF02518">
    <property type="entry name" value="HATPase_c"/>
    <property type="match status" value="1"/>
</dbReference>
<evidence type="ECO:0000256" key="5">
    <source>
        <dbReference type="ARBA" id="ARBA00022777"/>
    </source>
</evidence>
<dbReference type="InterPro" id="IPR005467">
    <property type="entry name" value="His_kinase_dom"/>
</dbReference>
<dbReference type="InterPro" id="IPR050736">
    <property type="entry name" value="Sensor_HK_Regulatory"/>
</dbReference>
<dbReference type="OrthoDB" id="5492773at2"/>
<reference evidence="9 10" key="1">
    <citation type="submission" date="2015-03" db="EMBL/GenBank/DDBJ databases">
        <title>Genome assembly of Sandaracinus amylolyticus DSM 53668.</title>
        <authorList>
            <person name="Sharma G."/>
            <person name="Subramanian S."/>
        </authorList>
    </citation>
    <scope>NUCLEOTIDE SEQUENCE [LARGE SCALE GENOMIC DNA]</scope>
    <source>
        <strain evidence="9 10">DSM 53668</strain>
    </source>
</reference>
<dbReference type="KEGG" id="samy:DB32_007000"/>
<dbReference type="SUPFAM" id="SSF55874">
    <property type="entry name" value="ATPase domain of HSP90 chaperone/DNA topoisomerase II/histidine kinase"/>
    <property type="match status" value="1"/>
</dbReference>
<dbReference type="PRINTS" id="PR00344">
    <property type="entry name" value="BCTRLSENSOR"/>
</dbReference>
<dbReference type="SUPFAM" id="SSF47384">
    <property type="entry name" value="Homodimeric domain of signal transducing histidine kinase"/>
    <property type="match status" value="1"/>
</dbReference>
<dbReference type="GO" id="GO:0000155">
    <property type="term" value="F:phosphorelay sensor kinase activity"/>
    <property type="evidence" value="ECO:0007669"/>
    <property type="project" value="InterPro"/>
</dbReference>